<dbReference type="CDD" id="cd04301">
    <property type="entry name" value="NAT_SF"/>
    <property type="match status" value="1"/>
</dbReference>
<keyword evidence="1" id="KW-0808">Transferase</keyword>
<dbReference type="PROSITE" id="PS51186">
    <property type="entry name" value="GNAT"/>
    <property type="match status" value="1"/>
</dbReference>
<evidence type="ECO:0000256" key="2">
    <source>
        <dbReference type="ARBA" id="ARBA00023315"/>
    </source>
</evidence>
<dbReference type="Gene3D" id="3.40.630.30">
    <property type="match status" value="1"/>
</dbReference>
<accession>A0ABT3K1I2</accession>
<feature type="domain" description="N-acetyltransferase" evidence="3">
    <location>
        <begin position="1"/>
        <end position="153"/>
    </location>
</feature>
<reference evidence="4 5" key="1">
    <citation type="submission" date="2022-10" db="EMBL/GenBank/DDBJ databases">
        <title>Xanthomonas sp. H13-6.</title>
        <authorList>
            <person name="Liu X."/>
            <person name="Deng Z."/>
            <person name="Jiang Y."/>
            <person name="Yu T."/>
            <person name="Ai J."/>
        </authorList>
    </citation>
    <scope>NUCLEOTIDE SEQUENCE [LARGE SCALE GENOMIC DNA]</scope>
    <source>
        <strain evidence="4 5">H13-6</strain>
    </source>
</reference>
<dbReference type="RefSeq" id="WP_265129295.1">
    <property type="nucleotide sequence ID" value="NZ_JAPCHY010000024.1"/>
</dbReference>
<gene>
    <name evidence="4" type="ORF">OK345_17540</name>
</gene>
<protein>
    <submittedName>
        <fullName evidence="4">Arsinothricin resistance N-acetyltransferase ArsN1</fullName>
    </submittedName>
</protein>
<evidence type="ECO:0000256" key="1">
    <source>
        <dbReference type="ARBA" id="ARBA00022679"/>
    </source>
</evidence>
<dbReference type="InterPro" id="IPR000182">
    <property type="entry name" value="GNAT_dom"/>
</dbReference>
<dbReference type="SUPFAM" id="SSF55729">
    <property type="entry name" value="Acyl-CoA N-acyltransferases (Nat)"/>
    <property type="match status" value="1"/>
</dbReference>
<dbReference type="InterPro" id="IPR016181">
    <property type="entry name" value="Acyl_CoA_acyltransferase"/>
</dbReference>
<proteinExistence type="predicted"/>
<organism evidence="4 5">
    <name type="scientific">Xanthomonas chitinilytica</name>
    <dbReference type="NCBI Taxonomy" id="2989819"/>
    <lineage>
        <taxon>Bacteria</taxon>
        <taxon>Pseudomonadati</taxon>
        <taxon>Pseudomonadota</taxon>
        <taxon>Gammaproteobacteria</taxon>
        <taxon>Lysobacterales</taxon>
        <taxon>Lysobacteraceae</taxon>
        <taxon>Xanthomonas</taxon>
    </lineage>
</organism>
<keyword evidence="5" id="KW-1185">Reference proteome</keyword>
<dbReference type="PANTHER" id="PTHR43072:SF23">
    <property type="entry name" value="UPF0039 PROTEIN C11D3.02C"/>
    <property type="match status" value="1"/>
</dbReference>
<dbReference type="PANTHER" id="PTHR43072">
    <property type="entry name" value="N-ACETYLTRANSFERASE"/>
    <property type="match status" value="1"/>
</dbReference>
<dbReference type="NCBIfam" id="NF040503">
    <property type="entry name" value="resist_ArsN1a"/>
    <property type="match status" value="1"/>
</dbReference>
<evidence type="ECO:0000259" key="3">
    <source>
        <dbReference type="PROSITE" id="PS51186"/>
    </source>
</evidence>
<comment type="caution">
    <text evidence="4">The sequence shown here is derived from an EMBL/GenBank/DDBJ whole genome shotgun (WGS) entry which is preliminary data.</text>
</comment>
<name>A0ABT3K1I2_9XANT</name>
<keyword evidence="2" id="KW-0012">Acyltransferase</keyword>
<dbReference type="Proteomes" id="UP001209922">
    <property type="component" value="Unassembled WGS sequence"/>
</dbReference>
<evidence type="ECO:0000313" key="4">
    <source>
        <dbReference type="EMBL" id="MCW4474290.1"/>
    </source>
</evidence>
<dbReference type="EMBL" id="JAPCHY010000024">
    <property type="protein sequence ID" value="MCW4474290.1"/>
    <property type="molecule type" value="Genomic_DNA"/>
</dbReference>
<dbReference type="Pfam" id="PF13302">
    <property type="entry name" value="Acetyltransf_3"/>
    <property type="match status" value="1"/>
</dbReference>
<sequence length="178" mass="20173">MNFRNARPSDAASVAKIYNQGIVERSSTFETTLRTPEDMLIRFEDQTKYPVLVAEDDRGRVVGWAGLSSYRMRDCYAGIAEFSIYLDENVRGRGIGRDLLEALVNEATALRYWKLVSRIFPFNTASRALCRSSGFREVGVYESHAQLDGRWLDVVIVERLIPENMINRAVFTAPAPSN</sequence>
<evidence type="ECO:0000313" key="5">
    <source>
        <dbReference type="Proteomes" id="UP001209922"/>
    </source>
</evidence>